<feature type="domain" description="Aminotransferase-like plant mobile" evidence="1">
    <location>
        <begin position="7"/>
        <end position="59"/>
    </location>
</feature>
<organism evidence="2 3">
    <name type="scientific">Gossypium arboreum</name>
    <name type="common">Tree cotton</name>
    <name type="synonym">Gossypium nanking</name>
    <dbReference type="NCBI Taxonomy" id="29729"/>
    <lineage>
        <taxon>Eukaryota</taxon>
        <taxon>Viridiplantae</taxon>
        <taxon>Streptophyta</taxon>
        <taxon>Embryophyta</taxon>
        <taxon>Tracheophyta</taxon>
        <taxon>Spermatophyta</taxon>
        <taxon>Magnoliopsida</taxon>
        <taxon>eudicotyledons</taxon>
        <taxon>Gunneridae</taxon>
        <taxon>Pentapetalae</taxon>
        <taxon>rosids</taxon>
        <taxon>malvids</taxon>
        <taxon>Malvales</taxon>
        <taxon>Malvaceae</taxon>
        <taxon>Malvoideae</taxon>
        <taxon>Gossypium</taxon>
    </lineage>
</organism>
<protein>
    <recommendedName>
        <fullName evidence="1">Aminotransferase-like plant mobile domain-containing protein</fullName>
    </recommendedName>
</protein>
<evidence type="ECO:0000259" key="1">
    <source>
        <dbReference type="Pfam" id="PF10536"/>
    </source>
</evidence>
<dbReference type="EMBL" id="JARKNE010000004">
    <property type="protein sequence ID" value="KAK5836149.1"/>
    <property type="molecule type" value="Genomic_DNA"/>
</dbReference>
<dbReference type="PANTHER" id="PTHR46033">
    <property type="entry name" value="PROTEIN MAIN-LIKE 2"/>
    <property type="match status" value="1"/>
</dbReference>
<sequence>MALISRGCKLDPTLVSALVERWKFDMHTFYIPCSEYTITLEDVQLHLKLLVDGPIVTRNFNGFDEDSTEVQREQHAQFEWTPYFDMIIQECILSEFLVNPNIWHVKVPLVMYATVEMYESDRLLRRFRFCQSILMAPLDLNDLHLVDLRGKTDGNWTTFHAQHINI</sequence>
<dbReference type="Proteomes" id="UP001358586">
    <property type="component" value="Chromosome 4"/>
</dbReference>
<dbReference type="InterPro" id="IPR019557">
    <property type="entry name" value="AminoTfrase-like_pln_mobile"/>
</dbReference>
<dbReference type="InterPro" id="IPR044824">
    <property type="entry name" value="MAIN-like"/>
</dbReference>
<reference evidence="2 3" key="1">
    <citation type="submission" date="2023-03" db="EMBL/GenBank/DDBJ databases">
        <title>WGS of Gossypium arboreum.</title>
        <authorList>
            <person name="Yu D."/>
        </authorList>
    </citation>
    <scope>NUCLEOTIDE SEQUENCE [LARGE SCALE GENOMIC DNA]</scope>
    <source>
        <tissue evidence="2">Leaf</tissue>
    </source>
</reference>
<name>A0ABR0QAU2_GOSAR</name>
<dbReference type="PANTHER" id="PTHR46033:SF8">
    <property type="entry name" value="PROTEIN MAINTENANCE OF MERISTEMS-LIKE"/>
    <property type="match status" value="1"/>
</dbReference>
<keyword evidence="3" id="KW-1185">Reference proteome</keyword>
<comment type="caution">
    <text evidence="2">The sequence shown here is derived from an EMBL/GenBank/DDBJ whole genome shotgun (WGS) entry which is preliminary data.</text>
</comment>
<accession>A0ABR0QAU2</accession>
<proteinExistence type="predicted"/>
<evidence type="ECO:0000313" key="3">
    <source>
        <dbReference type="Proteomes" id="UP001358586"/>
    </source>
</evidence>
<gene>
    <name evidence="2" type="ORF">PVK06_011905</name>
</gene>
<dbReference type="Pfam" id="PF10536">
    <property type="entry name" value="PMD"/>
    <property type="match status" value="1"/>
</dbReference>
<evidence type="ECO:0000313" key="2">
    <source>
        <dbReference type="EMBL" id="KAK5836149.1"/>
    </source>
</evidence>